<dbReference type="EMBL" id="BIFH01000016">
    <property type="protein sequence ID" value="GCD94781.1"/>
    <property type="molecule type" value="Genomic_DNA"/>
</dbReference>
<dbReference type="AlphaFoldDB" id="A0A401YJL4"/>
<gene>
    <name evidence="2" type="ORF">EHYA_02450</name>
</gene>
<evidence type="ECO:0000256" key="1">
    <source>
        <dbReference type="SAM" id="MobiDB-lite"/>
    </source>
</evidence>
<dbReference type="InterPro" id="IPR009057">
    <property type="entry name" value="Homeodomain-like_sf"/>
</dbReference>
<dbReference type="Gene3D" id="1.10.357.10">
    <property type="entry name" value="Tetracycline Repressor, domain 2"/>
    <property type="match status" value="1"/>
</dbReference>
<comment type="caution">
    <text evidence="2">The sequence shown here is derived from an EMBL/GenBank/DDBJ whole genome shotgun (WGS) entry which is preliminary data.</text>
</comment>
<sequence length="220" mass="24130">MGVADVNPSAHEPVEPGAEASSAVGYRRSAGSPRGEARRRELLDRVTADLAANGLVDFSLRRAARAADTTHKVLLYHFDGADDLLRQAILRLRDRRIDRSVAAGRPGPDRLPLAEWVRVVWPILVGDEARVLDQAIGLAMYDPDRYAELGRGASRQYLPTLLAICPEHWPEQRKFEVAEMILAVLRGFLVDARTSGDTAGVAAGFEALIRALEREEAADE</sequence>
<dbReference type="SUPFAM" id="SSF46689">
    <property type="entry name" value="Homeodomain-like"/>
    <property type="match status" value="1"/>
</dbReference>
<reference evidence="2 3" key="1">
    <citation type="submission" date="2018-12" db="EMBL/GenBank/DDBJ databases">
        <title>Draft genome sequence of Embleya hyalina NBRC 13850T.</title>
        <authorList>
            <person name="Komaki H."/>
            <person name="Hosoyama A."/>
            <person name="Kimura A."/>
            <person name="Ichikawa N."/>
            <person name="Tamura T."/>
        </authorList>
    </citation>
    <scope>NUCLEOTIDE SEQUENCE [LARGE SCALE GENOMIC DNA]</scope>
    <source>
        <strain evidence="2 3">NBRC 13850</strain>
    </source>
</reference>
<name>A0A401YJL4_9ACTN</name>
<evidence type="ECO:0000313" key="3">
    <source>
        <dbReference type="Proteomes" id="UP000286931"/>
    </source>
</evidence>
<keyword evidence="3" id="KW-1185">Reference proteome</keyword>
<proteinExistence type="predicted"/>
<evidence type="ECO:0000313" key="2">
    <source>
        <dbReference type="EMBL" id="GCD94781.1"/>
    </source>
</evidence>
<protein>
    <submittedName>
        <fullName evidence="2">TetR family transcriptional regulator</fullName>
    </submittedName>
</protein>
<accession>A0A401YJL4</accession>
<organism evidence="2 3">
    <name type="scientific">Embleya hyalina</name>
    <dbReference type="NCBI Taxonomy" id="516124"/>
    <lineage>
        <taxon>Bacteria</taxon>
        <taxon>Bacillati</taxon>
        <taxon>Actinomycetota</taxon>
        <taxon>Actinomycetes</taxon>
        <taxon>Kitasatosporales</taxon>
        <taxon>Streptomycetaceae</taxon>
        <taxon>Embleya</taxon>
    </lineage>
</organism>
<dbReference type="Proteomes" id="UP000286931">
    <property type="component" value="Unassembled WGS sequence"/>
</dbReference>
<feature type="region of interest" description="Disordered" evidence="1">
    <location>
        <begin position="1"/>
        <end position="38"/>
    </location>
</feature>